<keyword evidence="5" id="KW-0472">Membrane</keyword>
<dbReference type="SUPFAM" id="SSF82895">
    <property type="entry name" value="TSP-1 type 1 repeat"/>
    <property type="match status" value="1"/>
</dbReference>
<dbReference type="Pfam" id="PF19030">
    <property type="entry name" value="TSP1_ADAMTS"/>
    <property type="match status" value="1"/>
</dbReference>
<evidence type="ECO:0000313" key="7">
    <source>
        <dbReference type="Proteomes" id="UP001153076"/>
    </source>
</evidence>
<evidence type="ECO:0000256" key="1">
    <source>
        <dbReference type="ARBA" id="ARBA00004613"/>
    </source>
</evidence>
<keyword evidence="3" id="KW-0732">Signal</keyword>
<dbReference type="PROSITE" id="PS50092">
    <property type="entry name" value="TSP1"/>
    <property type="match status" value="1"/>
</dbReference>
<reference evidence="6" key="1">
    <citation type="submission" date="2022-04" db="EMBL/GenBank/DDBJ databases">
        <title>Carnegiea gigantea Genome sequencing and assembly v2.</title>
        <authorList>
            <person name="Copetti D."/>
            <person name="Sanderson M.J."/>
            <person name="Burquez A."/>
            <person name="Wojciechowski M.F."/>
        </authorList>
    </citation>
    <scope>NUCLEOTIDE SEQUENCE</scope>
    <source>
        <strain evidence="6">SGP5-SGP5p</strain>
        <tissue evidence="6">Aerial part</tissue>
    </source>
</reference>
<evidence type="ECO:0000256" key="3">
    <source>
        <dbReference type="ARBA" id="ARBA00022729"/>
    </source>
</evidence>
<dbReference type="GO" id="GO:0005576">
    <property type="term" value="C:extracellular region"/>
    <property type="evidence" value="ECO:0007669"/>
    <property type="project" value="UniProtKB-SubCell"/>
</dbReference>
<evidence type="ECO:0000256" key="2">
    <source>
        <dbReference type="ARBA" id="ARBA00022525"/>
    </source>
</evidence>
<keyword evidence="4" id="KW-0677">Repeat</keyword>
<comment type="caution">
    <text evidence="6">The sequence shown here is derived from an EMBL/GenBank/DDBJ whole genome shotgun (WGS) entry which is preliminary data.</text>
</comment>
<keyword evidence="5" id="KW-1133">Transmembrane helix</keyword>
<evidence type="ECO:0000256" key="5">
    <source>
        <dbReference type="SAM" id="Phobius"/>
    </source>
</evidence>
<dbReference type="SMART" id="SM00209">
    <property type="entry name" value="TSP1"/>
    <property type="match status" value="1"/>
</dbReference>
<dbReference type="EMBL" id="JAKOGI010000002">
    <property type="protein sequence ID" value="KAJ8452778.1"/>
    <property type="molecule type" value="Genomic_DNA"/>
</dbReference>
<dbReference type="InterPro" id="IPR000884">
    <property type="entry name" value="TSP1_rpt"/>
</dbReference>
<organism evidence="6 7">
    <name type="scientific">Carnegiea gigantea</name>
    <dbReference type="NCBI Taxonomy" id="171969"/>
    <lineage>
        <taxon>Eukaryota</taxon>
        <taxon>Viridiplantae</taxon>
        <taxon>Streptophyta</taxon>
        <taxon>Embryophyta</taxon>
        <taxon>Tracheophyta</taxon>
        <taxon>Spermatophyta</taxon>
        <taxon>Magnoliopsida</taxon>
        <taxon>eudicotyledons</taxon>
        <taxon>Gunneridae</taxon>
        <taxon>Pentapetalae</taxon>
        <taxon>Caryophyllales</taxon>
        <taxon>Cactineae</taxon>
        <taxon>Cactaceae</taxon>
        <taxon>Cactoideae</taxon>
        <taxon>Echinocereeae</taxon>
        <taxon>Carnegiea</taxon>
    </lineage>
</organism>
<keyword evidence="2" id="KW-0964">Secreted</keyword>
<dbReference type="InterPro" id="IPR036383">
    <property type="entry name" value="TSP1_rpt_sf"/>
</dbReference>
<gene>
    <name evidence="6" type="ORF">Cgig2_014541</name>
</gene>
<comment type="subcellular location">
    <subcellularLocation>
        <location evidence="1">Secreted</location>
    </subcellularLocation>
</comment>
<proteinExistence type="predicted"/>
<name>A0A9Q1L1I2_9CARY</name>
<dbReference type="FunFam" id="2.20.100.10:FF:000005">
    <property type="entry name" value="ADAM metallopeptidase with thrombospondin type 1 motif 9"/>
    <property type="match status" value="1"/>
</dbReference>
<protein>
    <submittedName>
        <fullName evidence="6">Uncharacterized protein</fullName>
    </submittedName>
</protein>
<accession>A0A9Q1L1I2</accession>
<dbReference type="OrthoDB" id="412680at2759"/>
<keyword evidence="5" id="KW-0812">Transmembrane</keyword>
<dbReference type="Proteomes" id="UP001153076">
    <property type="component" value="Unassembled WGS sequence"/>
</dbReference>
<sequence length="226" mass="25476">MATVRAQNIHHVRLITPIFIVVWPLPLKQYWTGVFDMSTRRHGSPKQVKDGCTKCENKVDDGDEFVCCDDCTYPEMVYDDSSSGYCKSGAELISQPKPKEVFAWVTGPWLACSSPCGGGVRSRRVECFAVVEATSSPDYPVYDDRCSDQEKPVKQEPCNLQRCVDEFVNHAETNQKRQRTSTWKAALLIFFGVVALVAVGFAGFIFHTRRATNQQGYVYIMMGEYS</sequence>
<evidence type="ECO:0000256" key="4">
    <source>
        <dbReference type="ARBA" id="ARBA00022737"/>
    </source>
</evidence>
<dbReference type="AlphaFoldDB" id="A0A9Q1L1I2"/>
<dbReference type="Gene3D" id="2.20.100.10">
    <property type="entry name" value="Thrombospondin type-1 (TSP1) repeat"/>
    <property type="match status" value="1"/>
</dbReference>
<feature type="transmembrane region" description="Helical" evidence="5">
    <location>
        <begin position="185"/>
        <end position="206"/>
    </location>
</feature>
<keyword evidence="7" id="KW-1185">Reference proteome</keyword>
<evidence type="ECO:0000313" key="6">
    <source>
        <dbReference type="EMBL" id="KAJ8452778.1"/>
    </source>
</evidence>